<feature type="compositionally biased region" description="Polar residues" evidence="1">
    <location>
        <begin position="190"/>
        <end position="208"/>
    </location>
</feature>
<comment type="caution">
    <text evidence="3">The sequence shown here is derived from an EMBL/GenBank/DDBJ whole genome shotgun (WGS) entry which is preliminary data.</text>
</comment>
<feature type="signal peptide" evidence="2">
    <location>
        <begin position="1"/>
        <end position="18"/>
    </location>
</feature>
<sequence>MKTCIITLIALTVGTTAASYGNSYAQQSEPQSAATNPQQQSVENYPSSEPEEKVEPNEASKKLPCSDSKQKQEPELEQIEKSKPKEKTKPQNAEEKSKKPQDAEEKSKKPQDAEEKSENEPSKAGKTKEVSKTKPQEVEEKSQKKKEDSEPSEGDNENPIQGNIIKPNSQELNQKLYATETPCEEEKNNAALTQTAKPNETATPSSNALPLEGSKGLYEAKKPPAEKPASTLTPKLPNAEAQNLGVGNAGNSLQAYNLFAAAGAIVLLAL</sequence>
<name>A0AAD5TVX8_9FUNG</name>
<protein>
    <submittedName>
        <fullName evidence="3">Uncharacterized protein</fullName>
    </submittedName>
</protein>
<gene>
    <name evidence="3" type="ORF">HK099_008349</name>
</gene>
<keyword evidence="4" id="KW-1185">Reference proteome</keyword>
<feature type="region of interest" description="Disordered" evidence="1">
    <location>
        <begin position="23"/>
        <end position="236"/>
    </location>
</feature>
<accession>A0AAD5TVX8</accession>
<feature type="compositionally biased region" description="Basic and acidic residues" evidence="1">
    <location>
        <begin position="68"/>
        <end position="149"/>
    </location>
</feature>
<evidence type="ECO:0000313" key="4">
    <source>
        <dbReference type="Proteomes" id="UP001211065"/>
    </source>
</evidence>
<evidence type="ECO:0000256" key="2">
    <source>
        <dbReference type="SAM" id="SignalP"/>
    </source>
</evidence>
<keyword evidence="2" id="KW-0732">Signal</keyword>
<organism evidence="3 4">
    <name type="scientific">Clydaea vesicula</name>
    <dbReference type="NCBI Taxonomy" id="447962"/>
    <lineage>
        <taxon>Eukaryota</taxon>
        <taxon>Fungi</taxon>
        <taxon>Fungi incertae sedis</taxon>
        <taxon>Chytridiomycota</taxon>
        <taxon>Chytridiomycota incertae sedis</taxon>
        <taxon>Chytridiomycetes</taxon>
        <taxon>Lobulomycetales</taxon>
        <taxon>Lobulomycetaceae</taxon>
        <taxon>Clydaea</taxon>
    </lineage>
</organism>
<feature type="compositionally biased region" description="Basic and acidic residues" evidence="1">
    <location>
        <begin position="50"/>
        <end position="61"/>
    </location>
</feature>
<dbReference type="Proteomes" id="UP001211065">
    <property type="component" value="Unassembled WGS sequence"/>
</dbReference>
<evidence type="ECO:0000256" key="1">
    <source>
        <dbReference type="SAM" id="MobiDB-lite"/>
    </source>
</evidence>
<feature type="compositionally biased region" description="Polar residues" evidence="1">
    <location>
        <begin position="158"/>
        <end position="173"/>
    </location>
</feature>
<proteinExistence type="predicted"/>
<feature type="compositionally biased region" description="Polar residues" evidence="1">
    <location>
        <begin position="23"/>
        <end position="47"/>
    </location>
</feature>
<reference evidence="3" key="1">
    <citation type="submission" date="2020-05" db="EMBL/GenBank/DDBJ databases">
        <title>Phylogenomic resolution of chytrid fungi.</title>
        <authorList>
            <person name="Stajich J.E."/>
            <person name="Amses K."/>
            <person name="Simmons R."/>
            <person name="Seto K."/>
            <person name="Myers J."/>
            <person name="Bonds A."/>
            <person name="Quandt C.A."/>
            <person name="Barry K."/>
            <person name="Liu P."/>
            <person name="Grigoriev I."/>
            <person name="Longcore J.E."/>
            <person name="James T.Y."/>
        </authorList>
    </citation>
    <scope>NUCLEOTIDE SEQUENCE</scope>
    <source>
        <strain evidence="3">JEL0476</strain>
    </source>
</reference>
<dbReference type="EMBL" id="JADGJW010000903">
    <property type="protein sequence ID" value="KAJ3210184.1"/>
    <property type="molecule type" value="Genomic_DNA"/>
</dbReference>
<dbReference type="AlphaFoldDB" id="A0AAD5TVX8"/>
<evidence type="ECO:0000313" key="3">
    <source>
        <dbReference type="EMBL" id="KAJ3210184.1"/>
    </source>
</evidence>
<feature type="chain" id="PRO_5041908203" evidence="2">
    <location>
        <begin position="19"/>
        <end position="270"/>
    </location>
</feature>